<gene>
    <name evidence="2" type="ORF">UFOPK1684_00670</name>
</gene>
<dbReference type="EMBL" id="CAEZTM010000024">
    <property type="protein sequence ID" value="CAB4570419.1"/>
    <property type="molecule type" value="Genomic_DNA"/>
</dbReference>
<dbReference type="GO" id="GO:0019632">
    <property type="term" value="P:shikimate metabolic process"/>
    <property type="evidence" value="ECO:0007669"/>
    <property type="project" value="TreeGrafter"/>
</dbReference>
<dbReference type="InterPro" id="IPR013708">
    <property type="entry name" value="Shikimate_DH-bd_N"/>
</dbReference>
<dbReference type="Pfam" id="PF08501">
    <property type="entry name" value="Shikimate_dh_N"/>
    <property type="match status" value="1"/>
</dbReference>
<dbReference type="SUPFAM" id="SSF51735">
    <property type="entry name" value="NAD(P)-binding Rossmann-fold domains"/>
    <property type="match status" value="1"/>
</dbReference>
<reference evidence="2" key="1">
    <citation type="submission" date="2020-05" db="EMBL/GenBank/DDBJ databases">
        <authorList>
            <person name="Chiriac C."/>
            <person name="Salcher M."/>
            <person name="Ghai R."/>
            <person name="Kavagutti S V."/>
        </authorList>
    </citation>
    <scope>NUCLEOTIDE SEQUENCE</scope>
</reference>
<name>A0A6J6E585_9ZZZZ</name>
<dbReference type="SUPFAM" id="SSF53223">
    <property type="entry name" value="Aminoacid dehydrogenase-like, N-terminal domain"/>
    <property type="match status" value="1"/>
</dbReference>
<dbReference type="InterPro" id="IPR022893">
    <property type="entry name" value="Shikimate_DH_fam"/>
</dbReference>
<organism evidence="2">
    <name type="scientific">freshwater metagenome</name>
    <dbReference type="NCBI Taxonomy" id="449393"/>
    <lineage>
        <taxon>unclassified sequences</taxon>
        <taxon>metagenomes</taxon>
        <taxon>ecological metagenomes</taxon>
    </lineage>
</organism>
<evidence type="ECO:0000313" key="2">
    <source>
        <dbReference type="EMBL" id="CAB4570419.1"/>
    </source>
</evidence>
<dbReference type="GO" id="GO:0009423">
    <property type="term" value="P:chorismate biosynthetic process"/>
    <property type="evidence" value="ECO:0007669"/>
    <property type="project" value="TreeGrafter"/>
</dbReference>
<protein>
    <submittedName>
        <fullName evidence="2">Unannotated protein</fullName>
    </submittedName>
</protein>
<feature type="domain" description="Shikimate dehydrogenase substrate binding N-terminal" evidence="1">
    <location>
        <begin position="10"/>
        <end position="91"/>
    </location>
</feature>
<dbReference type="GO" id="GO:0005829">
    <property type="term" value="C:cytosol"/>
    <property type="evidence" value="ECO:0007669"/>
    <property type="project" value="TreeGrafter"/>
</dbReference>
<dbReference type="InterPro" id="IPR046346">
    <property type="entry name" value="Aminoacid_DH-like_N_sf"/>
</dbReference>
<dbReference type="Gene3D" id="3.40.50.720">
    <property type="entry name" value="NAD(P)-binding Rossmann-like Domain"/>
    <property type="match status" value="1"/>
</dbReference>
<dbReference type="GO" id="GO:0050661">
    <property type="term" value="F:NADP binding"/>
    <property type="evidence" value="ECO:0007669"/>
    <property type="project" value="TreeGrafter"/>
</dbReference>
<sequence>MPTARPWAEVWGSPISHSLSPTLHAAAYRELGLDWEYRAREVAVPDLVPVFSQLGEGARGLSLTMPLKEAILAVVAHHDPVVDLLGVANTVAFTSDGPVVTNTDPQGVEGALDDAGVHAEIAWIVGAGATARAVGYALANRGTQGIVLVVREAARAVATADVLRSCGVKVTVVHQDDVAKAPSPGLVVSTLPGGAEFSFVPELTVLRSSALLDVAYHPWPSQAAVLWQREGALVISGLSMLVHQALHQIRWFFNGHANEPIPGEGEVLQAMKRSVGLPSS</sequence>
<evidence type="ECO:0000259" key="1">
    <source>
        <dbReference type="Pfam" id="PF08501"/>
    </source>
</evidence>
<dbReference type="Gene3D" id="3.40.50.10860">
    <property type="entry name" value="Leucine Dehydrogenase, chain A, domain 1"/>
    <property type="match status" value="1"/>
</dbReference>
<dbReference type="GO" id="GO:0004764">
    <property type="term" value="F:shikimate 3-dehydrogenase (NADP+) activity"/>
    <property type="evidence" value="ECO:0007669"/>
    <property type="project" value="InterPro"/>
</dbReference>
<accession>A0A6J6E585</accession>
<proteinExistence type="predicted"/>
<dbReference type="InterPro" id="IPR036291">
    <property type="entry name" value="NAD(P)-bd_dom_sf"/>
</dbReference>
<dbReference type="CDD" id="cd01065">
    <property type="entry name" value="NAD_bind_Shikimate_DH"/>
    <property type="match status" value="1"/>
</dbReference>
<dbReference type="PANTHER" id="PTHR21089:SF1">
    <property type="entry name" value="BIFUNCTIONAL 3-DEHYDROQUINATE DEHYDRATASE_SHIKIMATE DEHYDROGENASE, CHLOROPLASTIC"/>
    <property type="match status" value="1"/>
</dbReference>
<dbReference type="PANTHER" id="PTHR21089">
    <property type="entry name" value="SHIKIMATE DEHYDROGENASE"/>
    <property type="match status" value="1"/>
</dbReference>
<dbReference type="AlphaFoldDB" id="A0A6J6E585"/>